<sequence>MDADFEPLESSVTSEVSELDDTQPFEAEFERYITVSSQDPFETPTTTRPQQITKDYSKSRFNDPKYTLEDPAKSKSYIFKEGLFTRALLPIDPTKEREILVSCTSCDYQRKDRLSYFRSSNYVRHYEGRHSHIATSEKLESTKKRKSDLTSSPSIQGFFSSNLPKRPKNDYSEEGVINRVLLFLIENNLSFNSLGSDSFKALIRYLNPDIPIINRSKLKTSLNALFTTELTKLNQLLEANNKSYGSFSLTFDIWTSRNSYSFLGIIATFLDDDFNLHYRLIAFNTLTEAHTGTYIYSQFKEAIQPYSGIEVSNIFSFTRDNASNNNTFIEAFKDHYSELSYKEFTRDIRCIAHIINLVAQEILRDYLASENTEIELSLYIRSQSQYEEPDLTTSNIINRLRRLASLIKYSQEPRKLLLEGLERAKKEGNLEHKKTTIPLDMPTRWNSTYYMIESTLQLRSALTYIYNNTTNREFKRIFFKDSDWAILAELQRVFKVLLKPSKDLQGQTYITNSFTLLYIYQISSKLIELEGRFERQQEDPFFKSLYQAIRNGRLKLEKYFPRQLKKSNLKDYKPYILSHILDPRFKISHFKDKRVLAFYSTIQEDVKDLLIEDYKKLKLEISGYRIDPLGADSANLELSFDELGENYQPIEANNRPDSSSSDDFFIDGSSNKEEYDSYLSESPILGRSNKLNNFANNMLF</sequence>
<organism evidence="7 8">
    <name type="scientific">Sarocladium strictum</name>
    <name type="common">Black bundle disease fungus</name>
    <name type="synonym">Acremonium strictum</name>
    <dbReference type="NCBI Taxonomy" id="5046"/>
    <lineage>
        <taxon>Eukaryota</taxon>
        <taxon>Fungi</taxon>
        <taxon>Dikarya</taxon>
        <taxon>Ascomycota</taxon>
        <taxon>Pezizomycotina</taxon>
        <taxon>Sordariomycetes</taxon>
        <taxon>Hypocreomycetidae</taxon>
        <taxon>Hypocreales</taxon>
        <taxon>Sarocladiaceae</taxon>
        <taxon>Sarocladium</taxon>
    </lineage>
</organism>
<dbReference type="AlphaFoldDB" id="A0AA39L5E0"/>
<comment type="subcellular location">
    <subcellularLocation>
        <location evidence="1">Nucleus</location>
    </subcellularLocation>
</comment>
<keyword evidence="3" id="KW-0863">Zinc-finger</keyword>
<dbReference type="InterPro" id="IPR012337">
    <property type="entry name" value="RNaseH-like_sf"/>
</dbReference>
<dbReference type="GO" id="GO:0005634">
    <property type="term" value="C:nucleus"/>
    <property type="evidence" value="ECO:0007669"/>
    <property type="project" value="UniProtKB-SubCell"/>
</dbReference>
<evidence type="ECO:0000256" key="3">
    <source>
        <dbReference type="ARBA" id="ARBA00022771"/>
    </source>
</evidence>
<dbReference type="PANTHER" id="PTHR46481">
    <property type="entry name" value="ZINC FINGER BED DOMAIN-CONTAINING PROTEIN 4"/>
    <property type="match status" value="1"/>
</dbReference>
<keyword evidence="4" id="KW-0862">Zinc</keyword>
<evidence type="ECO:0000313" key="8">
    <source>
        <dbReference type="Proteomes" id="UP001175261"/>
    </source>
</evidence>
<dbReference type="EMBL" id="JAPDFR010000007">
    <property type="protein sequence ID" value="KAK0384767.1"/>
    <property type="molecule type" value="Genomic_DNA"/>
</dbReference>
<evidence type="ECO:0000256" key="1">
    <source>
        <dbReference type="ARBA" id="ARBA00004123"/>
    </source>
</evidence>
<keyword evidence="5" id="KW-0539">Nucleus</keyword>
<name>A0AA39L5E0_SARSR</name>
<evidence type="ECO:0000313" key="7">
    <source>
        <dbReference type="EMBL" id="KAK0384767.1"/>
    </source>
</evidence>
<evidence type="ECO:0000256" key="4">
    <source>
        <dbReference type="ARBA" id="ARBA00022833"/>
    </source>
</evidence>
<dbReference type="InterPro" id="IPR052035">
    <property type="entry name" value="ZnF_BED_domain_contain"/>
</dbReference>
<dbReference type="GO" id="GO:0008270">
    <property type="term" value="F:zinc ion binding"/>
    <property type="evidence" value="ECO:0007669"/>
    <property type="project" value="UniProtKB-KW"/>
</dbReference>
<keyword evidence="2" id="KW-0479">Metal-binding</keyword>
<comment type="caution">
    <text evidence="7">The sequence shown here is derived from an EMBL/GenBank/DDBJ whole genome shotgun (WGS) entry which is preliminary data.</text>
</comment>
<feature type="region of interest" description="Disordered" evidence="6">
    <location>
        <begin position="36"/>
        <end position="60"/>
    </location>
</feature>
<evidence type="ECO:0000256" key="6">
    <source>
        <dbReference type="SAM" id="MobiDB-lite"/>
    </source>
</evidence>
<dbReference type="PANTHER" id="PTHR46481:SF10">
    <property type="entry name" value="ZINC FINGER BED DOMAIN-CONTAINING PROTEIN 39"/>
    <property type="match status" value="1"/>
</dbReference>
<reference evidence="7" key="1">
    <citation type="submission" date="2022-10" db="EMBL/GenBank/DDBJ databases">
        <title>Determination and structural analysis of whole genome sequence of Sarocladium strictum F4-1.</title>
        <authorList>
            <person name="Hu L."/>
            <person name="Jiang Y."/>
        </authorList>
    </citation>
    <scope>NUCLEOTIDE SEQUENCE</scope>
    <source>
        <strain evidence="7">F4-1</strain>
    </source>
</reference>
<feature type="compositionally biased region" description="Polar residues" evidence="6">
    <location>
        <begin position="36"/>
        <end position="54"/>
    </location>
</feature>
<feature type="region of interest" description="Disordered" evidence="6">
    <location>
        <begin position="1"/>
        <end position="23"/>
    </location>
</feature>
<gene>
    <name evidence="7" type="ORF">NLU13_7245</name>
</gene>
<proteinExistence type="predicted"/>
<evidence type="ECO:0000256" key="5">
    <source>
        <dbReference type="ARBA" id="ARBA00023242"/>
    </source>
</evidence>
<protein>
    <submittedName>
        <fullName evidence="7">Uncharacterized protein</fullName>
    </submittedName>
</protein>
<keyword evidence="8" id="KW-1185">Reference proteome</keyword>
<dbReference type="Proteomes" id="UP001175261">
    <property type="component" value="Unassembled WGS sequence"/>
</dbReference>
<evidence type="ECO:0000256" key="2">
    <source>
        <dbReference type="ARBA" id="ARBA00022723"/>
    </source>
</evidence>
<dbReference type="SUPFAM" id="SSF53098">
    <property type="entry name" value="Ribonuclease H-like"/>
    <property type="match status" value="1"/>
</dbReference>
<accession>A0AA39L5E0</accession>